<protein>
    <recommendedName>
        <fullName evidence="4">Lipoprotein</fullName>
    </recommendedName>
</protein>
<dbReference type="RefSeq" id="WP_068513475.1">
    <property type="nucleotide sequence ID" value="NZ_AP014945.1"/>
</dbReference>
<organism evidence="2 3">
    <name type="scientific">Caldimicrobium thiodismutans</name>
    <dbReference type="NCBI Taxonomy" id="1653476"/>
    <lineage>
        <taxon>Bacteria</taxon>
        <taxon>Pseudomonadati</taxon>
        <taxon>Thermodesulfobacteriota</taxon>
        <taxon>Thermodesulfobacteria</taxon>
        <taxon>Thermodesulfobacteriales</taxon>
        <taxon>Thermodesulfobacteriaceae</taxon>
        <taxon>Caldimicrobium</taxon>
    </lineage>
</organism>
<dbReference type="Proteomes" id="UP000068196">
    <property type="component" value="Chromosome"/>
</dbReference>
<evidence type="ECO:0000313" key="2">
    <source>
        <dbReference type="EMBL" id="BAU23124.1"/>
    </source>
</evidence>
<proteinExistence type="predicted"/>
<keyword evidence="3" id="KW-1185">Reference proteome</keyword>
<reference evidence="2 3" key="1">
    <citation type="journal article" date="2016" name="Int. J. Syst. Evol. Microbiol.">
        <title>Caldimicrobium thiodismutans sp. nov., a sulfur-disproportionating bacterium isolated from a hot spring, and emended description of the genus Caldimicrobium.</title>
        <authorList>
            <person name="Kojima H."/>
            <person name="Umezawa K."/>
            <person name="Fukui M."/>
        </authorList>
    </citation>
    <scope>NUCLEOTIDE SEQUENCE [LARGE SCALE GENOMIC DNA]</scope>
    <source>
        <strain evidence="2 3">TF1</strain>
    </source>
</reference>
<reference evidence="3" key="2">
    <citation type="journal article" date="2016" name="Int. J. Syst. Evol. Microbiol.">
        <title>Caldimicrobium thiodismutans sp. nov., a sulfur-disproportionating bacterium isolated from a hot spring.</title>
        <authorList>
            <person name="Kojima H."/>
            <person name="Umezawa K."/>
            <person name="Fukui M."/>
        </authorList>
    </citation>
    <scope>NUCLEOTIDE SEQUENCE [LARGE SCALE GENOMIC DNA]</scope>
    <source>
        <strain evidence="3">TF1</strain>
    </source>
</reference>
<dbReference type="AlphaFoldDB" id="A0A0U5AM74"/>
<evidence type="ECO:0000313" key="3">
    <source>
        <dbReference type="Proteomes" id="UP000068196"/>
    </source>
</evidence>
<sequence length="202" mass="23484">MKEVVKKFVKFMRKMEAKRVLLGVLSLAGAGFYLQGCSLVPDPTSWLVDDIYHRRDWKHDEISTLGASIVRKDKNTYEFTLEYTYFRRDDQKTAPATLEVWYKDKSIFKRNAFVEMKLFDRGPIHRKMPVPTETTYHIKLPVVLKEGESIKIDIYTNNTMATSICKIGELNEKTPCDHKTSHKSTFGLPVNKEKTTKENKNE</sequence>
<dbReference type="EMBL" id="AP014945">
    <property type="protein sequence ID" value="BAU23124.1"/>
    <property type="molecule type" value="Genomic_DNA"/>
</dbReference>
<evidence type="ECO:0000256" key="1">
    <source>
        <dbReference type="SAM" id="MobiDB-lite"/>
    </source>
</evidence>
<feature type="compositionally biased region" description="Basic and acidic residues" evidence="1">
    <location>
        <begin position="191"/>
        <end position="202"/>
    </location>
</feature>
<name>A0A0U5AM74_9BACT</name>
<dbReference type="KEGG" id="cthi:THC_0733"/>
<evidence type="ECO:0008006" key="4">
    <source>
        <dbReference type="Google" id="ProtNLM"/>
    </source>
</evidence>
<gene>
    <name evidence="2" type="ORF">THC_0733</name>
</gene>
<feature type="region of interest" description="Disordered" evidence="1">
    <location>
        <begin position="178"/>
        <end position="202"/>
    </location>
</feature>
<accession>A0A0U5AM74</accession>